<accession>A0A1F5Z6C2</accession>
<dbReference type="Gene3D" id="3.40.50.10490">
    <property type="entry name" value="Glucose-6-phosphate isomerase like protein, domain 1"/>
    <property type="match status" value="1"/>
</dbReference>
<evidence type="ECO:0000256" key="2">
    <source>
        <dbReference type="ARBA" id="ARBA00022980"/>
    </source>
</evidence>
<comment type="caution">
    <text evidence="6">The sequence shown here is derived from an EMBL/GenBank/DDBJ whole genome shotgun (WGS) entry which is preliminary data.</text>
</comment>
<dbReference type="PRINTS" id="PR00395">
    <property type="entry name" value="RIBOSOMALS2"/>
</dbReference>
<protein>
    <recommendedName>
        <fullName evidence="4 5">Small ribosomal subunit protein uS2</fullName>
    </recommendedName>
</protein>
<dbReference type="AlphaFoldDB" id="A0A1F5Z6C2"/>
<evidence type="ECO:0000256" key="5">
    <source>
        <dbReference type="HAMAP-Rule" id="MF_00291"/>
    </source>
</evidence>
<evidence type="ECO:0000256" key="3">
    <source>
        <dbReference type="ARBA" id="ARBA00023274"/>
    </source>
</evidence>
<keyword evidence="3 5" id="KW-0687">Ribonucleoprotein</keyword>
<dbReference type="PANTHER" id="PTHR12534">
    <property type="entry name" value="30S RIBOSOMAL PROTEIN S2 PROKARYOTIC AND ORGANELLAR"/>
    <property type="match status" value="1"/>
</dbReference>
<dbReference type="GO" id="GO:0003735">
    <property type="term" value="F:structural constituent of ribosome"/>
    <property type="evidence" value="ECO:0007669"/>
    <property type="project" value="InterPro"/>
</dbReference>
<dbReference type="GO" id="GO:0022627">
    <property type="term" value="C:cytosolic small ribosomal subunit"/>
    <property type="evidence" value="ECO:0007669"/>
    <property type="project" value="TreeGrafter"/>
</dbReference>
<dbReference type="Proteomes" id="UP000178681">
    <property type="component" value="Unassembled WGS sequence"/>
</dbReference>
<dbReference type="InterPro" id="IPR023591">
    <property type="entry name" value="Ribosomal_uS2_flav_dom_sf"/>
</dbReference>
<dbReference type="GO" id="GO:0006412">
    <property type="term" value="P:translation"/>
    <property type="evidence" value="ECO:0007669"/>
    <property type="project" value="UniProtKB-UniRule"/>
</dbReference>
<evidence type="ECO:0000256" key="4">
    <source>
        <dbReference type="ARBA" id="ARBA00035256"/>
    </source>
</evidence>
<evidence type="ECO:0000256" key="1">
    <source>
        <dbReference type="ARBA" id="ARBA00006242"/>
    </source>
</evidence>
<sequence>MRDIQLKELLEAGCHFGHKASRWYPKASGYIFVEREGIHVIDLAQTKSGLENAGKYLTELAKNGGTIIFVGAKKQAKTVIEDAAKRAGVFYLTQRWPGGLLTNFAILKKNLDRVKELESRITDVSFTKKERLLAKRKMEKLLVLYGGLLGMEKVPEAVFIVDIKKFAGAIREAIATNLKIVAICDTNVDPEPVDYPIPANDDAVGSIKIIVDYLADAIIFGKEEFKKIQDELKKKKMENDQPPV</sequence>
<dbReference type="HAMAP" id="MF_00291_B">
    <property type="entry name" value="Ribosomal_uS2_B"/>
    <property type="match status" value="1"/>
</dbReference>
<dbReference type="InterPro" id="IPR005706">
    <property type="entry name" value="Ribosomal_uS2_bac/mit/plastid"/>
</dbReference>
<dbReference type="STRING" id="1798377.A2872_01895"/>
<gene>
    <name evidence="5" type="primary">rpsB</name>
    <name evidence="6" type="ORF">A2872_01895</name>
</gene>
<dbReference type="EMBL" id="MFJG01000003">
    <property type="protein sequence ID" value="OGG07692.1"/>
    <property type="molecule type" value="Genomic_DNA"/>
</dbReference>
<evidence type="ECO:0000313" key="7">
    <source>
        <dbReference type="Proteomes" id="UP000178681"/>
    </source>
</evidence>
<reference evidence="6 7" key="1">
    <citation type="journal article" date="2016" name="Nat. Commun.">
        <title>Thousands of microbial genomes shed light on interconnected biogeochemical processes in an aquifer system.</title>
        <authorList>
            <person name="Anantharaman K."/>
            <person name="Brown C.T."/>
            <person name="Hug L.A."/>
            <person name="Sharon I."/>
            <person name="Castelle C.J."/>
            <person name="Probst A.J."/>
            <person name="Thomas B.C."/>
            <person name="Singh A."/>
            <person name="Wilkins M.J."/>
            <person name="Karaoz U."/>
            <person name="Brodie E.L."/>
            <person name="Williams K.H."/>
            <person name="Hubbard S.S."/>
            <person name="Banfield J.F."/>
        </authorList>
    </citation>
    <scope>NUCLEOTIDE SEQUENCE [LARGE SCALE GENOMIC DNA]</scope>
</reference>
<keyword evidence="2 5" id="KW-0689">Ribosomal protein</keyword>
<dbReference type="CDD" id="cd01425">
    <property type="entry name" value="RPS2"/>
    <property type="match status" value="1"/>
</dbReference>
<dbReference type="PANTHER" id="PTHR12534:SF0">
    <property type="entry name" value="SMALL RIBOSOMAL SUBUNIT PROTEIN US2M"/>
    <property type="match status" value="1"/>
</dbReference>
<dbReference type="SUPFAM" id="SSF52313">
    <property type="entry name" value="Ribosomal protein S2"/>
    <property type="match status" value="1"/>
</dbReference>
<proteinExistence type="inferred from homology"/>
<comment type="similarity">
    <text evidence="1 5">Belongs to the universal ribosomal protein uS2 family.</text>
</comment>
<dbReference type="InterPro" id="IPR001865">
    <property type="entry name" value="Ribosomal_uS2"/>
</dbReference>
<dbReference type="NCBIfam" id="TIGR01011">
    <property type="entry name" value="rpsB_bact"/>
    <property type="match status" value="1"/>
</dbReference>
<evidence type="ECO:0000313" key="6">
    <source>
        <dbReference type="EMBL" id="OGG07692.1"/>
    </source>
</evidence>
<dbReference type="Gene3D" id="1.10.287.610">
    <property type="entry name" value="Helix hairpin bin"/>
    <property type="match status" value="1"/>
</dbReference>
<organism evidence="6 7">
    <name type="scientific">Candidatus Gottesmanbacteria bacterium RIFCSPHIGHO2_01_FULL_42_12</name>
    <dbReference type="NCBI Taxonomy" id="1798377"/>
    <lineage>
        <taxon>Bacteria</taxon>
        <taxon>Candidatus Gottesmaniibacteriota</taxon>
    </lineage>
</organism>
<name>A0A1F5Z6C2_9BACT</name>
<dbReference type="Pfam" id="PF00318">
    <property type="entry name" value="Ribosomal_S2"/>
    <property type="match status" value="1"/>
</dbReference>